<dbReference type="CDD" id="cd06225">
    <property type="entry name" value="HAMP"/>
    <property type="match status" value="1"/>
</dbReference>
<comment type="subcellular location">
    <subcellularLocation>
        <location evidence="2">Cell membrane</location>
    </subcellularLocation>
</comment>
<dbReference type="PANTHER" id="PTHR45436">
    <property type="entry name" value="SENSOR HISTIDINE KINASE YKOH"/>
    <property type="match status" value="1"/>
</dbReference>
<evidence type="ECO:0000313" key="16">
    <source>
        <dbReference type="Proteomes" id="UP000067689"/>
    </source>
</evidence>
<dbReference type="Gene3D" id="6.10.340.10">
    <property type="match status" value="1"/>
</dbReference>
<keyword evidence="11" id="KW-0175">Coiled coil</keyword>
<keyword evidence="8 12" id="KW-1133">Transmembrane helix</keyword>
<dbReference type="SUPFAM" id="SSF158472">
    <property type="entry name" value="HAMP domain-like"/>
    <property type="match status" value="1"/>
</dbReference>
<dbReference type="PROSITE" id="PS50885">
    <property type="entry name" value="HAMP"/>
    <property type="match status" value="1"/>
</dbReference>
<evidence type="ECO:0000259" key="14">
    <source>
        <dbReference type="PROSITE" id="PS50885"/>
    </source>
</evidence>
<dbReference type="SMART" id="SM00387">
    <property type="entry name" value="HATPase_c"/>
    <property type="match status" value="1"/>
</dbReference>
<keyword evidence="7" id="KW-0418">Kinase</keyword>
<evidence type="ECO:0000256" key="3">
    <source>
        <dbReference type="ARBA" id="ARBA00012438"/>
    </source>
</evidence>
<dbReference type="FunFam" id="1.10.287.130:FF:000001">
    <property type="entry name" value="Two-component sensor histidine kinase"/>
    <property type="match status" value="1"/>
</dbReference>
<comment type="catalytic activity">
    <reaction evidence="1">
        <text>ATP + protein L-histidine = ADP + protein N-phospho-L-histidine.</text>
        <dbReference type="EC" id="2.7.13.3"/>
    </reaction>
</comment>
<evidence type="ECO:0000313" key="15">
    <source>
        <dbReference type="EMBL" id="ALX04574.1"/>
    </source>
</evidence>
<feature type="domain" description="HAMP" evidence="14">
    <location>
        <begin position="204"/>
        <end position="256"/>
    </location>
</feature>
<dbReference type="Proteomes" id="UP000067689">
    <property type="component" value="Chromosome"/>
</dbReference>
<dbReference type="RefSeq" id="WP_202967719.1">
    <property type="nucleotide sequence ID" value="NZ_CP011502.1"/>
</dbReference>
<evidence type="ECO:0000256" key="9">
    <source>
        <dbReference type="ARBA" id="ARBA00023012"/>
    </source>
</evidence>
<dbReference type="SUPFAM" id="SSF55874">
    <property type="entry name" value="ATPase domain of HSP90 chaperone/DNA topoisomerase II/histidine kinase"/>
    <property type="match status" value="1"/>
</dbReference>
<feature type="transmembrane region" description="Helical" evidence="12">
    <location>
        <begin position="182"/>
        <end position="203"/>
    </location>
</feature>
<organism evidence="15 16">
    <name type="scientific">Aeromicrobium erythreum</name>
    <dbReference type="NCBI Taxonomy" id="2041"/>
    <lineage>
        <taxon>Bacteria</taxon>
        <taxon>Bacillati</taxon>
        <taxon>Actinomycetota</taxon>
        <taxon>Actinomycetes</taxon>
        <taxon>Propionibacteriales</taxon>
        <taxon>Nocardioidaceae</taxon>
        <taxon>Aeromicrobium</taxon>
    </lineage>
</organism>
<dbReference type="AlphaFoldDB" id="A0A0U4C9N0"/>
<dbReference type="InterPro" id="IPR005467">
    <property type="entry name" value="His_kinase_dom"/>
</dbReference>
<dbReference type="InterPro" id="IPR036890">
    <property type="entry name" value="HATPase_C_sf"/>
</dbReference>
<dbReference type="PATRIC" id="fig|2041.4.peg.1603"/>
<dbReference type="Gene3D" id="1.10.287.130">
    <property type="match status" value="1"/>
</dbReference>
<evidence type="ECO:0000256" key="6">
    <source>
        <dbReference type="ARBA" id="ARBA00022692"/>
    </source>
</evidence>
<dbReference type="EC" id="2.7.13.3" evidence="3"/>
<keyword evidence="4" id="KW-0597">Phosphoprotein</keyword>
<dbReference type="Pfam" id="PF00512">
    <property type="entry name" value="HisKA"/>
    <property type="match status" value="1"/>
</dbReference>
<sequence length="473" mass="51686">MTTTDPRVDGPPRFSVRQRLTAAVALLTAAALVAVGATLFVLESQRIDRVIDASLGQEVGELRRLQAEGVDPETGRPFTSPDRLIAFFLSRNVPDTDENLWHFPVSGTPTFVGEGQRVLRTSPRFPALVERLTRRGGVADLDVDGRTFRVAVQPVQQGDQRAAFVVTHDVDGSRAQLRELMVTYALLSALSVILISAVASWLAGRLLSPVRRLRETARGISEGDLGGRLEVTGNDDLTELQRTFNDMLDRLEEAFASQRRLLDDAAHELRTPLTVLQGHLEVLDPTDPDDVRTTRTLLLDEIDRMTRLVHDLLLLAKAERPDFVRLERTDVEALTLGALERARGLADRAWVLDAVARTHVDVDPQRLTQALLQLADNAVRHTQPGAEIGVGSRVHDGHVELWVRDTGVGVPSALRGTIFERFTQGDGEQAGFGLGLSIVAAIMEAHEGRVVLDPPGATSGATFRLVIATGGLW</sequence>
<dbReference type="Pfam" id="PF00672">
    <property type="entry name" value="HAMP"/>
    <property type="match status" value="1"/>
</dbReference>
<evidence type="ECO:0000256" key="12">
    <source>
        <dbReference type="SAM" id="Phobius"/>
    </source>
</evidence>
<evidence type="ECO:0000256" key="1">
    <source>
        <dbReference type="ARBA" id="ARBA00000085"/>
    </source>
</evidence>
<feature type="coiled-coil region" evidence="11">
    <location>
        <begin position="234"/>
        <end position="268"/>
    </location>
</feature>
<dbReference type="GO" id="GO:0000155">
    <property type="term" value="F:phosphorelay sensor kinase activity"/>
    <property type="evidence" value="ECO:0007669"/>
    <property type="project" value="InterPro"/>
</dbReference>
<dbReference type="InterPro" id="IPR003594">
    <property type="entry name" value="HATPase_dom"/>
</dbReference>
<evidence type="ECO:0000256" key="8">
    <source>
        <dbReference type="ARBA" id="ARBA00022989"/>
    </source>
</evidence>
<dbReference type="SMART" id="SM00388">
    <property type="entry name" value="HisKA"/>
    <property type="match status" value="1"/>
</dbReference>
<dbReference type="SUPFAM" id="SSF47384">
    <property type="entry name" value="Homodimeric domain of signal transducing histidine kinase"/>
    <property type="match status" value="1"/>
</dbReference>
<dbReference type="CDD" id="cd00082">
    <property type="entry name" value="HisKA"/>
    <property type="match status" value="1"/>
</dbReference>
<evidence type="ECO:0000256" key="5">
    <source>
        <dbReference type="ARBA" id="ARBA00022679"/>
    </source>
</evidence>
<dbReference type="GO" id="GO:0005886">
    <property type="term" value="C:plasma membrane"/>
    <property type="evidence" value="ECO:0007669"/>
    <property type="project" value="UniProtKB-SubCell"/>
</dbReference>
<protein>
    <recommendedName>
        <fullName evidence="3">histidine kinase</fullName>
        <ecNumber evidence="3">2.7.13.3</ecNumber>
    </recommendedName>
</protein>
<dbReference type="InterPro" id="IPR004358">
    <property type="entry name" value="Sig_transdc_His_kin-like_C"/>
</dbReference>
<dbReference type="EMBL" id="CP011502">
    <property type="protein sequence ID" value="ALX04574.1"/>
    <property type="molecule type" value="Genomic_DNA"/>
</dbReference>
<evidence type="ECO:0000256" key="2">
    <source>
        <dbReference type="ARBA" id="ARBA00004236"/>
    </source>
</evidence>
<evidence type="ECO:0000259" key="13">
    <source>
        <dbReference type="PROSITE" id="PS50109"/>
    </source>
</evidence>
<dbReference type="PANTHER" id="PTHR45436:SF5">
    <property type="entry name" value="SENSOR HISTIDINE KINASE TRCS"/>
    <property type="match status" value="1"/>
</dbReference>
<gene>
    <name evidence="15" type="ORF">AERYTH_07645</name>
</gene>
<evidence type="ECO:0000256" key="10">
    <source>
        <dbReference type="ARBA" id="ARBA00023136"/>
    </source>
</evidence>
<name>A0A0U4C9N0_9ACTN</name>
<dbReference type="PROSITE" id="PS50109">
    <property type="entry name" value="HIS_KIN"/>
    <property type="match status" value="1"/>
</dbReference>
<reference evidence="15 16" key="1">
    <citation type="journal article" date="1991" name="Int. J. Syst. Bacteriol.">
        <title>Description of the erythromycin-producing bacterium Arthrobacter sp. strain NRRL B-3381 as Aeromicrobium erythreum gen. nov., sp. nov.</title>
        <authorList>
            <person name="Miller E.S."/>
            <person name="Woese C.R."/>
            <person name="Brenner S."/>
        </authorList>
    </citation>
    <scope>NUCLEOTIDE SEQUENCE [LARGE SCALE GENOMIC DNA]</scope>
    <source>
        <strain evidence="15 16">AR18</strain>
    </source>
</reference>
<evidence type="ECO:0000256" key="7">
    <source>
        <dbReference type="ARBA" id="ARBA00022777"/>
    </source>
</evidence>
<evidence type="ECO:0000256" key="4">
    <source>
        <dbReference type="ARBA" id="ARBA00022553"/>
    </source>
</evidence>
<dbReference type="SMART" id="SM00304">
    <property type="entry name" value="HAMP"/>
    <property type="match status" value="1"/>
</dbReference>
<dbReference type="Pfam" id="PF02518">
    <property type="entry name" value="HATPase_c"/>
    <property type="match status" value="1"/>
</dbReference>
<keyword evidence="16" id="KW-1185">Reference proteome</keyword>
<feature type="transmembrane region" description="Helical" evidence="12">
    <location>
        <begin position="20"/>
        <end position="42"/>
    </location>
</feature>
<proteinExistence type="predicted"/>
<dbReference type="PRINTS" id="PR00344">
    <property type="entry name" value="BCTRLSENSOR"/>
</dbReference>
<dbReference type="InterPro" id="IPR050428">
    <property type="entry name" value="TCS_sensor_his_kinase"/>
</dbReference>
<evidence type="ECO:0000256" key="11">
    <source>
        <dbReference type="SAM" id="Coils"/>
    </source>
</evidence>
<keyword evidence="10 12" id="KW-0472">Membrane</keyword>
<dbReference type="Gene3D" id="3.30.565.10">
    <property type="entry name" value="Histidine kinase-like ATPase, C-terminal domain"/>
    <property type="match status" value="1"/>
</dbReference>
<keyword evidence="9" id="KW-0902">Two-component regulatory system</keyword>
<keyword evidence="5" id="KW-0808">Transferase</keyword>
<dbReference type="InterPro" id="IPR003660">
    <property type="entry name" value="HAMP_dom"/>
</dbReference>
<keyword evidence="6 12" id="KW-0812">Transmembrane</keyword>
<accession>A0A0U4C9N0</accession>
<feature type="domain" description="Histidine kinase" evidence="13">
    <location>
        <begin position="264"/>
        <end position="471"/>
    </location>
</feature>
<dbReference type="KEGG" id="aer:AERYTH_07645"/>
<dbReference type="STRING" id="2041.AERYTH_07645"/>
<dbReference type="InterPro" id="IPR036097">
    <property type="entry name" value="HisK_dim/P_sf"/>
</dbReference>
<dbReference type="InterPro" id="IPR003661">
    <property type="entry name" value="HisK_dim/P_dom"/>
</dbReference>